<evidence type="ECO:0000313" key="1">
    <source>
        <dbReference type="EMBL" id="RPA28298.1"/>
    </source>
</evidence>
<comment type="caution">
    <text evidence="1">The sequence shown here is derived from an EMBL/GenBank/DDBJ whole genome shotgun (WGS) entry which is preliminary data.</text>
</comment>
<proteinExistence type="predicted"/>
<protein>
    <submittedName>
        <fullName evidence="1">Uncharacterized protein</fullName>
    </submittedName>
</protein>
<name>A0AAX1X9Y0_BURML</name>
<sequence length="62" mass="7090">MYRASCLNARSRNPIAPRRRALHEHRAIPKMDPREVQCASPAGENSMSGPTIFLKISYYPLY</sequence>
<dbReference type="AlphaFoldDB" id="A0AAX1X9Y0"/>
<gene>
    <name evidence="1" type="ORF">EGT70_00660</name>
</gene>
<reference evidence="2" key="1">
    <citation type="submission" date="2018-10" db="EMBL/GenBank/DDBJ databases">
        <title>FDA dAtabase for Regulatory Grade micrObial Sequences (FDA-ARGOS): Supporting development and validation of Infectious Disease Dx tests.</title>
        <authorList>
            <person name="Minogue T."/>
            <person name="Wolcott M."/>
            <person name="Wasieloski L."/>
            <person name="Aguilar W."/>
            <person name="Moore D."/>
            <person name="Jaissle J."/>
            <person name="Tallon L."/>
            <person name="Sadzewicz L."/>
            <person name="Zhao X."/>
            <person name="Vavikolanu K."/>
            <person name="Mehta A."/>
            <person name="Aluvathingal J."/>
            <person name="Nadendla S."/>
            <person name="Yan Y."/>
            <person name="Sichtig H."/>
        </authorList>
    </citation>
    <scope>NUCLEOTIDE SEQUENCE [LARGE SCALE GENOMIC DNA]</scope>
    <source>
        <strain evidence="2">FDAARGOS_588</strain>
    </source>
</reference>
<evidence type="ECO:0000313" key="2">
    <source>
        <dbReference type="Proteomes" id="UP000269379"/>
    </source>
</evidence>
<accession>A0AAX1X9Y0</accession>
<organism evidence="1 2">
    <name type="scientific">Burkholderia mallei</name>
    <name type="common">Pseudomonas mallei</name>
    <dbReference type="NCBI Taxonomy" id="13373"/>
    <lineage>
        <taxon>Bacteria</taxon>
        <taxon>Pseudomonadati</taxon>
        <taxon>Pseudomonadota</taxon>
        <taxon>Betaproteobacteria</taxon>
        <taxon>Burkholderiales</taxon>
        <taxon>Burkholderiaceae</taxon>
        <taxon>Burkholderia</taxon>
        <taxon>pseudomallei group</taxon>
    </lineage>
</organism>
<dbReference type="EMBL" id="RKJW01000001">
    <property type="protein sequence ID" value="RPA28298.1"/>
    <property type="molecule type" value="Genomic_DNA"/>
</dbReference>
<dbReference type="Proteomes" id="UP000269379">
    <property type="component" value="Unassembled WGS sequence"/>
</dbReference>